<keyword evidence="7" id="KW-0812">Transmembrane</keyword>
<dbReference type="SUPFAM" id="SSF51306">
    <property type="entry name" value="LexA/Signal peptidase"/>
    <property type="match status" value="1"/>
</dbReference>
<dbReference type="PANTHER" id="PTHR43390:SF1">
    <property type="entry name" value="CHLOROPLAST PROCESSING PEPTIDASE"/>
    <property type="match status" value="1"/>
</dbReference>
<dbReference type="PANTHER" id="PTHR43390">
    <property type="entry name" value="SIGNAL PEPTIDASE I"/>
    <property type="match status" value="1"/>
</dbReference>
<feature type="domain" description="Peptidase S26" evidence="9">
    <location>
        <begin position="10"/>
        <end position="164"/>
    </location>
</feature>
<dbReference type="PROSITE" id="PS00760">
    <property type="entry name" value="SPASE_I_2"/>
    <property type="match status" value="1"/>
</dbReference>
<keyword evidence="11" id="KW-1185">Reference proteome</keyword>
<evidence type="ECO:0000256" key="5">
    <source>
        <dbReference type="ARBA" id="ARBA00022670"/>
    </source>
</evidence>
<dbReference type="InterPro" id="IPR019756">
    <property type="entry name" value="Pept_S26A_signal_pept_1_Ser-AS"/>
</dbReference>
<dbReference type="PRINTS" id="PR00727">
    <property type="entry name" value="LEADERPTASE"/>
</dbReference>
<evidence type="ECO:0000256" key="7">
    <source>
        <dbReference type="RuleBase" id="RU003993"/>
    </source>
</evidence>
<keyword evidence="7" id="KW-0472">Membrane</keyword>
<keyword evidence="5 7" id="KW-0645">Protease</keyword>
<dbReference type="GO" id="GO:0009003">
    <property type="term" value="F:signal peptidase activity"/>
    <property type="evidence" value="ECO:0007669"/>
    <property type="project" value="UniProtKB-EC"/>
</dbReference>
<comment type="subcellular location">
    <subcellularLocation>
        <location evidence="2">Cell membrane</location>
        <topology evidence="2">Single-pass type II membrane protein</topology>
    </subcellularLocation>
    <subcellularLocation>
        <location evidence="8">Membrane</location>
        <topology evidence="8">Single-pass type II membrane protein</topology>
    </subcellularLocation>
</comment>
<dbReference type="InterPro" id="IPR036286">
    <property type="entry name" value="LexA/Signal_pep-like_sf"/>
</dbReference>
<comment type="similarity">
    <text evidence="3 8">Belongs to the peptidase S26 family.</text>
</comment>
<protein>
    <recommendedName>
        <fullName evidence="4 7">Signal peptidase I</fullName>
        <ecNumber evidence="4 7">3.4.21.89</ecNumber>
    </recommendedName>
</protein>
<comment type="caution">
    <text evidence="10">The sequence shown here is derived from an EMBL/GenBank/DDBJ whole genome shotgun (WGS) entry which is preliminary data.</text>
</comment>
<evidence type="ECO:0000256" key="2">
    <source>
        <dbReference type="ARBA" id="ARBA00004401"/>
    </source>
</evidence>
<evidence type="ECO:0000313" key="11">
    <source>
        <dbReference type="Proteomes" id="UP001597041"/>
    </source>
</evidence>
<keyword evidence="7" id="KW-1133">Transmembrane helix</keyword>
<evidence type="ECO:0000256" key="4">
    <source>
        <dbReference type="ARBA" id="ARBA00013208"/>
    </source>
</evidence>
<dbReference type="EC" id="3.4.21.89" evidence="4 7"/>
<sequence>MDNNHKKEWIGWLKIIIITIMLAFFLRTFIFATSIVEGESMYPTLQDGERVIFNKVVYTIDEPHRGDVAIIQQSPKNYVKRIIGMPGETIEIKNSQLYIDGKAYQQHFLSDEVIAQTSNFGPLEIPEDNYFVMGDNRLISKDSRNGLGLIPRNDIIGKSEFIIYPLNEFGWID</sequence>
<name>A0ABW3NEM6_9BACI</name>
<dbReference type="Proteomes" id="UP001597041">
    <property type="component" value="Unassembled WGS sequence"/>
</dbReference>
<evidence type="ECO:0000259" key="9">
    <source>
        <dbReference type="Pfam" id="PF10502"/>
    </source>
</evidence>
<dbReference type="PROSITE" id="PS00761">
    <property type="entry name" value="SPASE_I_3"/>
    <property type="match status" value="1"/>
</dbReference>
<evidence type="ECO:0000256" key="3">
    <source>
        <dbReference type="ARBA" id="ARBA00009370"/>
    </source>
</evidence>
<feature type="transmembrane region" description="Helical" evidence="7">
    <location>
        <begin position="12"/>
        <end position="36"/>
    </location>
</feature>
<dbReference type="NCBIfam" id="TIGR02227">
    <property type="entry name" value="sigpep_I_bact"/>
    <property type="match status" value="1"/>
</dbReference>
<proteinExistence type="inferred from homology"/>
<dbReference type="InterPro" id="IPR000223">
    <property type="entry name" value="Pept_S26A_signal_pept_1"/>
</dbReference>
<dbReference type="CDD" id="cd06530">
    <property type="entry name" value="S26_SPase_I"/>
    <property type="match status" value="1"/>
</dbReference>
<dbReference type="PROSITE" id="PS00501">
    <property type="entry name" value="SPASE_I_1"/>
    <property type="match status" value="1"/>
</dbReference>
<dbReference type="EMBL" id="JBHTKK010000008">
    <property type="protein sequence ID" value="MFD1066079.1"/>
    <property type="molecule type" value="Genomic_DNA"/>
</dbReference>
<organism evidence="10 11">
    <name type="scientific">Oceanobacillus locisalsi</name>
    <dbReference type="NCBI Taxonomy" id="546107"/>
    <lineage>
        <taxon>Bacteria</taxon>
        <taxon>Bacillati</taxon>
        <taxon>Bacillota</taxon>
        <taxon>Bacilli</taxon>
        <taxon>Bacillales</taxon>
        <taxon>Bacillaceae</taxon>
        <taxon>Oceanobacillus</taxon>
    </lineage>
</organism>
<dbReference type="Pfam" id="PF10502">
    <property type="entry name" value="Peptidase_S26"/>
    <property type="match status" value="1"/>
</dbReference>
<dbReference type="Gene3D" id="2.10.109.10">
    <property type="entry name" value="Umud Fragment, subunit A"/>
    <property type="match status" value="1"/>
</dbReference>
<comment type="catalytic activity">
    <reaction evidence="1 7">
        <text>Cleavage of hydrophobic, N-terminal signal or leader sequences from secreted and periplasmic proteins.</text>
        <dbReference type="EC" id="3.4.21.89"/>
    </reaction>
</comment>
<evidence type="ECO:0000313" key="10">
    <source>
        <dbReference type="EMBL" id="MFD1066079.1"/>
    </source>
</evidence>
<dbReference type="InterPro" id="IPR019757">
    <property type="entry name" value="Pept_S26A_signal_pept_1_Lys-AS"/>
</dbReference>
<accession>A0ABW3NEM6</accession>
<evidence type="ECO:0000256" key="8">
    <source>
        <dbReference type="RuleBase" id="RU362042"/>
    </source>
</evidence>
<evidence type="ECO:0000256" key="6">
    <source>
        <dbReference type="ARBA" id="ARBA00022801"/>
    </source>
</evidence>
<dbReference type="InterPro" id="IPR019533">
    <property type="entry name" value="Peptidase_S26"/>
</dbReference>
<dbReference type="InterPro" id="IPR019758">
    <property type="entry name" value="Pept_S26A_signal_pept_1_CS"/>
</dbReference>
<gene>
    <name evidence="10" type="primary">lepB</name>
    <name evidence="10" type="ORF">ACFQ19_08590</name>
</gene>
<evidence type="ECO:0000256" key="1">
    <source>
        <dbReference type="ARBA" id="ARBA00000677"/>
    </source>
</evidence>
<dbReference type="RefSeq" id="WP_379591665.1">
    <property type="nucleotide sequence ID" value="NZ_JBHTKK010000008.1"/>
</dbReference>
<keyword evidence="6 7" id="KW-0378">Hydrolase</keyword>
<reference evidence="11" key="1">
    <citation type="journal article" date="2019" name="Int. J. Syst. Evol. Microbiol.">
        <title>The Global Catalogue of Microorganisms (GCM) 10K type strain sequencing project: providing services to taxonomists for standard genome sequencing and annotation.</title>
        <authorList>
            <consortium name="The Broad Institute Genomics Platform"/>
            <consortium name="The Broad Institute Genome Sequencing Center for Infectious Disease"/>
            <person name="Wu L."/>
            <person name="Ma J."/>
        </authorList>
    </citation>
    <scope>NUCLEOTIDE SEQUENCE [LARGE SCALE GENOMIC DNA]</scope>
    <source>
        <strain evidence="11">CCUG 56608</strain>
    </source>
</reference>